<organism evidence="1 2">
    <name type="scientific">Aspergillus oryzae var. brunneus</name>
    <dbReference type="NCBI Taxonomy" id="332754"/>
    <lineage>
        <taxon>Eukaryota</taxon>
        <taxon>Fungi</taxon>
        <taxon>Dikarya</taxon>
        <taxon>Ascomycota</taxon>
        <taxon>Pezizomycotina</taxon>
        <taxon>Eurotiomycetes</taxon>
        <taxon>Eurotiomycetidae</taxon>
        <taxon>Eurotiales</taxon>
        <taxon>Aspergillaceae</taxon>
        <taxon>Aspergillus</taxon>
        <taxon>Aspergillus subgen. Circumdati</taxon>
    </lineage>
</organism>
<sequence length="72" mass="7662">MKAHGKIAYRSSMRYGAESNEACKATLTDGLACTRQVSTAATITESRHEATGPMPDIMSAAAFSTSVYTEID</sequence>
<evidence type="ECO:0000313" key="1">
    <source>
        <dbReference type="EMBL" id="GMG50216.1"/>
    </source>
</evidence>
<name>A0ABQ6L1A9_ASPOZ</name>
<reference evidence="1" key="1">
    <citation type="submission" date="2023-04" db="EMBL/GenBank/DDBJ databases">
        <title>Aspergillus oryzae var. brunneus NBRC 4377.</title>
        <authorList>
            <person name="Ichikawa N."/>
            <person name="Sato H."/>
            <person name="Tonouchi N."/>
        </authorList>
    </citation>
    <scope>NUCLEOTIDE SEQUENCE</scope>
    <source>
        <strain evidence="1">NBRC 4377</strain>
    </source>
</reference>
<proteinExistence type="predicted"/>
<evidence type="ECO:0000313" key="2">
    <source>
        <dbReference type="Proteomes" id="UP001165189"/>
    </source>
</evidence>
<protein>
    <submittedName>
        <fullName evidence="1">Unnamed protein product</fullName>
    </submittedName>
</protein>
<gene>
    <name evidence="1" type="ORF">Aory05_000874600</name>
</gene>
<comment type="caution">
    <text evidence="1">The sequence shown here is derived from an EMBL/GenBank/DDBJ whole genome shotgun (WGS) entry which is preliminary data.</text>
</comment>
<accession>A0ABQ6L1A9</accession>
<dbReference type="Proteomes" id="UP001165189">
    <property type="component" value="Unassembled WGS sequence"/>
</dbReference>
<keyword evidence="2" id="KW-1185">Reference proteome</keyword>
<dbReference type="EMBL" id="BSYB01000039">
    <property type="protein sequence ID" value="GMG50216.1"/>
    <property type="molecule type" value="Genomic_DNA"/>
</dbReference>